<accession>A0A2R6S6E6</accession>
<comment type="caution">
    <text evidence="1">The sequence shown here is derived from an EMBL/GenBank/DDBJ whole genome shotgun (WGS) entry which is preliminary data.</text>
</comment>
<gene>
    <name evidence="1" type="ORF">PHLCEN_2v304</name>
</gene>
<name>A0A2R6S6E6_9APHY</name>
<dbReference type="Proteomes" id="UP000186601">
    <property type="component" value="Unassembled WGS sequence"/>
</dbReference>
<protein>
    <submittedName>
        <fullName evidence="1">Uncharacterized protein</fullName>
    </submittedName>
</protein>
<evidence type="ECO:0000313" key="1">
    <source>
        <dbReference type="EMBL" id="PSS37836.1"/>
    </source>
</evidence>
<dbReference type="OrthoDB" id="16079at2759"/>
<proteinExistence type="predicted"/>
<reference evidence="1 2" key="1">
    <citation type="submission" date="2018-02" db="EMBL/GenBank/DDBJ databases">
        <title>Genome sequence of the basidiomycete white-rot fungus Phlebia centrifuga.</title>
        <authorList>
            <person name="Granchi Z."/>
            <person name="Peng M."/>
            <person name="de Vries R.P."/>
            <person name="Hilden K."/>
            <person name="Makela M.R."/>
            <person name="Grigoriev I."/>
            <person name="Riley R."/>
        </authorList>
    </citation>
    <scope>NUCLEOTIDE SEQUENCE [LARGE SCALE GENOMIC DNA]</scope>
    <source>
        <strain evidence="1 2">FBCC195</strain>
    </source>
</reference>
<dbReference type="EMBL" id="MLYV02000029">
    <property type="protein sequence ID" value="PSS37836.1"/>
    <property type="molecule type" value="Genomic_DNA"/>
</dbReference>
<keyword evidence="2" id="KW-1185">Reference proteome</keyword>
<dbReference type="STRING" id="98765.A0A2R6S6E6"/>
<sequence>MSLLRLLRGSQTILSRAAKSSKIYTTRCQSTSPQNSYTLPDHPEWRAIFPTSPSIVRDRVSLANPETADALAKGILTGEEIVAGTNKIPLAEADPRVTIVPMSGFDWDTYQYIEKQGLLNDVETIPWENGGKSIRLPFRHAEL</sequence>
<evidence type="ECO:0000313" key="2">
    <source>
        <dbReference type="Proteomes" id="UP000186601"/>
    </source>
</evidence>
<organism evidence="1 2">
    <name type="scientific">Hermanssonia centrifuga</name>
    <dbReference type="NCBI Taxonomy" id="98765"/>
    <lineage>
        <taxon>Eukaryota</taxon>
        <taxon>Fungi</taxon>
        <taxon>Dikarya</taxon>
        <taxon>Basidiomycota</taxon>
        <taxon>Agaricomycotina</taxon>
        <taxon>Agaricomycetes</taxon>
        <taxon>Polyporales</taxon>
        <taxon>Meruliaceae</taxon>
        <taxon>Hermanssonia</taxon>
    </lineage>
</organism>
<dbReference type="AlphaFoldDB" id="A0A2R6S6E6"/>